<dbReference type="Pfam" id="PF00620">
    <property type="entry name" value="RhoGAP"/>
    <property type="match status" value="1"/>
</dbReference>
<reference evidence="4 5" key="1">
    <citation type="submission" date="2016-05" db="EMBL/GenBank/DDBJ databases">
        <title>A degradative enzymes factory behind the ericoid mycorrhizal symbiosis.</title>
        <authorList>
            <consortium name="DOE Joint Genome Institute"/>
            <person name="Martino E."/>
            <person name="Morin E."/>
            <person name="Grelet G."/>
            <person name="Kuo A."/>
            <person name="Kohler A."/>
            <person name="Daghino S."/>
            <person name="Barry K."/>
            <person name="Choi C."/>
            <person name="Cichocki N."/>
            <person name="Clum A."/>
            <person name="Copeland A."/>
            <person name="Hainaut M."/>
            <person name="Haridas S."/>
            <person name="Labutti K."/>
            <person name="Lindquist E."/>
            <person name="Lipzen A."/>
            <person name="Khouja H.-R."/>
            <person name="Murat C."/>
            <person name="Ohm R."/>
            <person name="Olson A."/>
            <person name="Spatafora J."/>
            <person name="Veneault-Fourrey C."/>
            <person name="Henrissat B."/>
            <person name="Grigoriev I."/>
            <person name="Martin F."/>
            <person name="Perotto S."/>
        </authorList>
    </citation>
    <scope>NUCLEOTIDE SEQUENCE [LARGE SCALE GENOMIC DNA]</scope>
    <source>
        <strain evidence="4 5">UAMH 7357</strain>
    </source>
</reference>
<feature type="compositionally biased region" description="Low complexity" evidence="2">
    <location>
        <begin position="557"/>
        <end position="575"/>
    </location>
</feature>
<dbReference type="GO" id="GO:0007165">
    <property type="term" value="P:signal transduction"/>
    <property type="evidence" value="ECO:0007669"/>
    <property type="project" value="InterPro"/>
</dbReference>
<feature type="compositionally biased region" description="Polar residues" evidence="2">
    <location>
        <begin position="746"/>
        <end position="756"/>
    </location>
</feature>
<gene>
    <name evidence="4" type="ORF">NA56DRAFT_698309</name>
</gene>
<proteinExistence type="predicted"/>
<feature type="compositionally biased region" description="Polar residues" evidence="2">
    <location>
        <begin position="27"/>
        <end position="39"/>
    </location>
</feature>
<feature type="compositionally biased region" description="Basic and acidic residues" evidence="2">
    <location>
        <begin position="806"/>
        <end position="820"/>
    </location>
</feature>
<dbReference type="EMBL" id="KZ613468">
    <property type="protein sequence ID" value="PMD26142.1"/>
    <property type="molecule type" value="Genomic_DNA"/>
</dbReference>
<feature type="domain" description="Rho-GAP" evidence="3">
    <location>
        <begin position="279"/>
        <end position="487"/>
    </location>
</feature>
<keyword evidence="1" id="KW-0343">GTPase activation</keyword>
<name>A0A2J6QIR9_9HELO</name>
<feature type="compositionally biased region" description="Polar residues" evidence="2">
    <location>
        <begin position="645"/>
        <end position="659"/>
    </location>
</feature>
<dbReference type="AlphaFoldDB" id="A0A2J6QIR9"/>
<dbReference type="PROSITE" id="PS50238">
    <property type="entry name" value="RHOGAP"/>
    <property type="match status" value="1"/>
</dbReference>
<dbReference type="PANTHER" id="PTHR15228">
    <property type="entry name" value="SPERMATHECAL PHYSIOLOGY VARIANT"/>
    <property type="match status" value="1"/>
</dbReference>
<dbReference type="SUPFAM" id="SSF48350">
    <property type="entry name" value="GTPase activation domain, GAP"/>
    <property type="match status" value="1"/>
</dbReference>
<evidence type="ECO:0000256" key="2">
    <source>
        <dbReference type="SAM" id="MobiDB-lite"/>
    </source>
</evidence>
<feature type="region of interest" description="Disordered" evidence="2">
    <location>
        <begin position="503"/>
        <end position="978"/>
    </location>
</feature>
<dbReference type="Gene3D" id="1.10.555.10">
    <property type="entry name" value="Rho GTPase activation protein"/>
    <property type="match status" value="1"/>
</dbReference>
<dbReference type="PANTHER" id="PTHR15228:SF25">
    <property type="entry name" value="F-BAR DOMAIN-CONTAINING PROTEIN"/>
    <property type="match status" value="1"/>
</dbReference>
<feature type="compositionally biased region" description="Basic and acidic residues" evidence="2">
    <location>
        <begin position="917"/>
        <end position="933"/>
    </location>
</feature>
<feature type="compositionally biased region" description="Polar residues" evidence="2">
    <location>
        <begin position="593"/>
        <end position="616"/>
    </location>
</feature>
<dbReference type="SMART" id="SM00324">
    <property type="entry name" value="RhoGAP"/>
    <property type="match status" value="1"/>
</dbReference>
<dbReference type="InterPro" id="IPR008936">
    <property type="entry name" value="Rho_GTPase_activation_prot"/>
</dbReference>
<dbReference type="OrthoDB" id="3196451at2759"/>
<feature type="compositionally biased region" description="Polar residues" evidence="2">
    <location>
        <begin position="1"/>
        <end position="16"/>
    </location>
</feature>
<feature type="compositionally biased region" description="Low complexity" evidence="2">
    <location>
        <begin position="58"/>
        <end position="72"/>
    </location>
</feature>
<dbReference type="STRING" id="1745343.A0A2J6QIR9"/>
<feature type="compositionally biased region" description="Low complexity" evidence="2">
    <location>
        <begin position="848"/>
        <end position="864"/>
    </location>
</feature>
<feature type="compositionally biased region" description="Polar residues" evidence="2">
    <location>
        <begin position="704"/>
        <end position="724"/>
    </location>
</feature>
<evidence type="ECO:0000313" key="4">
    <source>
        <dbReference type="EMBL" id="PMD26142.1"/>
    </source>
</evidence>
<organism evidence="4 5">
    <name type="scientific">Hyaloscypha hepaticicola</name>
    <dbReference type="NCBI Taxonomy" id="2082293"/>
    <lineage>
        <taxon>Eukaryota</taxon>
        <taxon>Fungi</taxon>
        <taxon>Dikarya</taxon>
        <taxon>Ascomycota</taxon>
        <taxon>Pezizomycotina</taxon>
        <taxon>Leotiomycetes</taxon>
        <taxon>Helotiales</taxon>
        <taxon>Hyaloscyphaceae</taxon>
        <taxon>Hyaloscypha</taxon>
    </lineage>
</organism>
<dbReference type="CDD" id="cd04396">
    <property type="entry name" value="RhoGAP_fSAC7_BAG7"/>
    <property type="match status" value="1"/>
</dbReference>
<dbReference type="GO" id="GO:0005096">
    <property type="term" value="F:GTPase activator activity"/>
    <property type="evidence" value="ECO:0007669"/>
    <property type="project" value="UniProtKB-KW"/>
</dbReference>
<evidence type="ECO:0000313" key="5">
    <source>
        <dbReference type="Proteomes" id="UP000235672"/>
    </source>
</evidence>
<sequence>MASDITASSSSHQPFANPQPAPVPTSAIATSPPTKQSLKSWWKTFGKNTKSQDAHGKSSQLSQRSPRLSQRPCLSPRLRHDQYQQYPRDDLGLLYKGINFPRTIDHAGTRAAKFTEHPMSQTTPIVDGVPDTSQALARVKDPRRTMSLNAPAGHLPRRRHSSLLLQNPLRALRQQRSQSMLVRTPPALSPIIKRENVQRGRRDSSLYIRELDSGSSEALFAGILPHDKHNIFSRFFERLTRKSVIEPAAEITGPSEPQPAPGIFGVPLRQSITYANVAISLVDGEGKSYTYGYVPIVVAKCGVYLKEKATNVEGIFRLSGSEKRIKELKTQFDSPDRYGKGLDWAGYTVHDAANVLRRYLNNLPEPIVPLDLYDRFREPLAGHTKEAVGDDEGPQLQDDFDVDRAIAIYQQLITELPPLNRQLLLYLLDLLAVFASKSDENRMTSANLAAIFQPGILSHPHHDMQPGQYRLSQDVLIFLIENQDHFLIGMRGTAADEKTVQEVQNGGTPPIGTPNTPGQSNAVARSSSNASAGADSVWRYGGIRRNVSTSSRHSRQSNGAPSPASPALATTPTGGVHRSNTVPSKRSPGLPSNRLQKNSGSPSPTAGIFTSNQQVTPRGLSPAAAGLTNVNVTPASPEGAPVSSLAPSSNVASTVTSQDRLLGDQPDVSTPTRERNVSNFFQRTPTTESEKKAPNKLRKKRIPGSSNPSAQSSTHSLNAQQSGGKSPGLPPAPSGQDNAEYPQLESIPSINPTTDATPPMTETPRAEQPAQFPTRHEDSQQSERTLKPASPASSLHSRSSFNDQSDVDHHDAAAANEQREKRSRWRLSRHRDDSQALGHSLTPKKGLGSDAGAGASSSSIGSSARPRKSFTGDTMPVSSDSTLVGTHLQSSNDSGSAGAGSEEKKGPLGWIKNKMREKREENKEKGAEKERNKSPPASTERLGSFIQTRGKSIDVKREENPEGTVGEKAISQAQQPHR</sequence>
<feature type="compositionally biased region" description="Low complexity" evidence="2">
    <location>
        <begin position="505"/>
        <end position="537"/>
    </location>
</feature>
<keyword evidence="5" id="KW-1185">Reference proteome</keyword>
<dbReference type="InterPro" id="IPR000198">
    <property type="entry name" value="RhoGAP_dom"/>
</dbReference>
<feature type="region of interest" description="Disordered" evidence="2">
    <location>
        <begin position="1"/>
        <end position="79"/>
    </location>
</feature>
<evidence type="ECO:0000256" key="1">
    <source>
        <dbReference type="ARBA" id="ARBA00022468"/>
    </source>
</evidence>
<feature type="compositionally biased region" description="Low complexity" evidence="2">
    <location>
        <begin position="788"/>
        <end position="800"/>
    </location>
</feature>
<feature type="compositionally biased region" description="Basic and acidic residues" evidence="2">
    <location>
        <begin position="951"/>
        <end position="960"/>
    </location>
</feature>
<dbReference type="InterPro" id="IPR051025">
    <property type="entry name" value="RhoGAP"/>
</dbReference>
<dbReference type="GO" id="GO:0005938">
    <property type="term" value="C:cell cortex"/>
    <property type="evidence" value="ECO:0007669"/>
    <property type="project" value="TreeGrafter"/>
</dbReference>
<feature type="compositionally biased region" description="Basic and acidic residues" evidence="2">
    <location>
        <begin position="774"/>
        <end position="786"/>
    </location>
</feature>
<accession>A0A2J6QIR9</accession>
<dbReference type="GO" id="GO:0060237">
    <property type="term" value="P:regulation of fungal-type cell wall organization"/>
    <property type="evidence" value="ECO:0007669"/>
    <property type="project" value="TreeGrafter"/>
</dbReference>
<dbReference type="Proteomes" id="UP000235672">
    <property type="component" value="Unassembled WGS sequence"/>
</dbReference>
<feature type="compositionally biased region" description="Polar residues" evidence="2">
    <location>
        <begin position="667"/>
        <end position="687"/>
    </location>
</feature>
<feature type="compositionally biased region" description="Polar residues" evidence="2">
    <location>
        <begin position="876"/>
        <end position="893"/>
    </location>
</feature>
<evidence type="ECO:0000259" key="3">
    <source>
        <dbReference type="PROSITE" id="PS50238"/>
    </source>
</evidence>
<protein>
    <submittedName>
        <fullName evidence="4">RhoGAP-domain-containing protein</fullName>
    </submittedName>
</protein>